<evidence type="ECO:0000256" key="4">
    <source>
        <dbReference type="ARBA" id="ARBA00022833"/>
    </source>
</evidence>
<accession>A0A8S0XIB6</accession>
<feature type="domain" description="CMP/dCMP-type deaminase" evidence="5">
    <location>
        <begin position="3"/>
        <end position="115"/>
    </location>
</feature>
<dbReference type="PANTHER" id="PTHR11079:SF161">
    <property type="entry name" value="CMP_DCMP-TYPE DEAMINASE DOMAIN-CONTAINING PROTEIN"/>
    <property type="match status" value="1"/>
</dbReference>
<name>A0A8S0XIB6_9GAMM</name>
<dbReference type="PROSITE" id="PS00903">
    <property type="entry name" value="CYT_DCMP_DEAMINASES_1"/>
    <property type="match status" value="1"/>
</dbReference>
<dbReference type="CDD" id="cd01285">
    <property type="entry name" value="nucleoside_deaminase"/>
    <property type="match status" value="1"/>
</dbReference>
<dbReference type="FunFam" id="3.40.140.10:FF:000011">
    <property type="entry name" value="tRNA-specific adenosine deaminase"/>
    <property type="match status" value="1"/>
</dbReference>
<dbReference type="InterPro" id="IPR016192">
    <property type="entry name" value="APOBEC/CMP_deaminase_Zn-bd"/>
</dbReference>
<dbReference type="SUPFAM" id="SSF53927">
    <property type="entry name" value="Cytidine deaminase-like"/>
    <property type="match status" value="1"/>
</dbReference>
<dbReference type="PANTHER" id="PTHR11079">
    <property type="entry name" value="CYTOSINE DEAMINASE FAMILY MEMBER"/>
    <property type="match status" value="1"/>
</dbReference>
<organism evidence="6 7">
    <name type="scientific">Candidatus Methylobacter favarea</name>
    <dbReference type="NCBI Taxonomy" id="2707345"/>
    <lineage>
        <taxon>Bacteria</taxon>
        <taxon>Pseudomonadati</taxon>
        <taxon>Pseudomonadota</taxon>
        <taxon>Gammaproteobacteria</taxon>
        <taxon>Methylococcales</taxon>
        <taxon>Methylococcaceae</taxon>
        <taxon>Methylobacter</taxon>
    </lineage>
</organism>
<evidence type="ECO:0000256" key="2">
    <source>
        <dbReference type="ARBA" id="ARBA00022723"/>
    </source>
</evidence>
<dbReference type="GO" id="GO:0008892">
    <property type="term" value="F:guanine deaminase activity"/>
    <property type="evidence" value="ECO:0007669"/>
    <property type="project" value="UniProtKB-EC"/>
</dbReference>
<keyword evidence="7" id="KW-1185">Reference proteome</keyword>
<keyword evidence="4" id="KW-0862">Zinc</keyword>
<evidence type="ECO:0000256" key="1">
    <source>
        <dbReference type="ARBA" id="ARBA00006576"/>
    </source>
</evidence>
<dbReference type="EC" id="3.5.4.3" evidence="6"/>
<dbReference type="Proteomes" id="UP000494216">
    <property type="component" value="Unassembled WGS sequence"/>
</dbReference>
<evidence type="ECO:0000313" key="6">
    <source>
        <dbReference type="EMBL" id="CAA9890556.1"/>
    </source>
</evidence>
<dbReference type="Pfam" id="PF00383">
    <property type="entry name" value="dCMP_cyt_deam_1"/>
    <property type="match status" value="1"/>
</dbReference>
<sequence length="158" mass="17663">MHELHERFLQQAIDLALENVKTGQGGPYGAIIVKDNQVIAASVNKVTSIMDPTAHAEIMAVRLACRKLNDFQLCNCILYTSCEPCPMCLGAIYWARLEKVYFACNRYDAAAAGFDDKLIYEEICVHPSDRSIPMVHLNLPSAPQPFEAWAEISNKTPY</sequence>
<keyword evidence="3 6" id="KW-0378">Hydrolase</keyword>
<evidence type="ECO:0000259" key="5">
    <source>
        <dbReference type="PROSITE" id="PS51747"/>
    </source>
</evidence>
<comment type="similarity">
    <text evidence="1">Belongs to the cytidine and deoxycytidylate deaminase family.</text>
</comment>
<comment type="caution">
    <text evidence="6">The sequence shown here is derived from an EMBL/GenBank/DDBJ whole genome shotgun (WGS) entry which is preliminary data.</text>
</comment>
<reference evidence="6 7" key="1">
    <citation type="submission" date="2020-02" db="EMBL/GenBank/DDBJ databases">
        <authorList>
            <person name="Hogendoorn C."/>
        </authorList>
    </citation>
    <scope>NUCLEOTIDE SEQUENCE [LARGE SCALE GENOMIC DNA]</scope>
    <source>
        <strain evidence="6">METHB21</strain>
    </source>
</reference>
<gene>
    <name evidence="6" type="primary">guaD</name>
    <name evidence="6" type="ORF">METHB2_240029</name>
</gene>
<keyword evidence="2" id="KW-0479">Metal-binding</keyword>
<dbReference type="GO" id="GO:0006152">
    <property type="term" value="P:purine nucleoside catabolic process"/>
    <property type="evidence" value="ECO:0007669"/>
    <property type="project" value="TreeGrafter"/>
</dbReference>
<evidence type="ECO:0000313" key="7">
    <source>
        <dbReference type="Proteomes" id="UP000494216"/>
    </source>
</evidence>
<dbReference type="Gene3D" id="3.40.140.10">
    <property type="entry name" value="Cytidine Deaminase, domain 2"/>
    <property type="match status" value="1"/>
</dbReference>
<dbReference type="InterPro" id="IPR016193">
    <property type="entry name" value="Cytidine_deaminase-like"/>
</dbReference>
<dbReference type="GO" id="GO:0008270">
    <property type="term" value="F:zinc ion binding"/>
    <property type="evidence" value="ECO:0007669"/>
    <property type="project" value="InterPro"/>
</dbReference>
<dbReference type="PROSITE" id="PS51747">
    <property type="entry name" value="CYT_DCMP_DEAMINASES_2"/>
    <property type="match status" value="1"/>
</dbReference>
<dbReference type="EMBL" id="CADCXN010000052">
    <property type="protein sequence ID" value="CAA9890556.1"/>
    <property type="molecule type" value="Genomic_DNA"/>
</dbReference>
<evidence type="ECO:0000256" key="3">
    <source>
        <dbReference type="ARBA" id="ARBA00022801"/>
    </source>
</evidence>
<dbReference type="GO" id="GO:0047974">
    <property type="term" value="F:guanosine deaminase activity"/>
    <property type="evidence" value="ECO:0007669"/>
    <property type="project" value="TreeGrafter"/>
</dbReference>
<proteinExistence type="inferred from homology"/>
<dbReference type="InterPro" id="IPR002125">
    <property type="entry name" value="CMP_dCMP_dom"/>
</dbReference>
<dbReference type="AlphaFoldDB" id="A0A8S0XIB6"/>
<protein>
    <submittedName>
        <fullName evidence="6">Guanine deaminase</fullName>
        <ecNumber evidence="6">3.5.4.3</ecNumber>
    </submittedName>
</protein>